<protein>
    <submittedName>
        <fullName evidence="13">Ada regulatory protein</fullName>
    </submittedName>
</protein>
<keyword evidence="4" id="KW-0479">Metal-binding</keyword>
<evidence type="ECO:0000313" key="13">
    <source>
        <dbReference type="EMBL" id="KTF07923.1"/>
    </source>
</evidence>
<dbReference type="GO" id="GO:0008270">
    <property type="term" value="F:zinc ion binding"/>
    <property type="evidence" value="ECO:0007669"/>
    <property type="project" value="InterPro"/>
</dbReference>
<evidence type="ECO:0000259" key="12">
    <source>
        <dbReference type="PROSITE" id="PS01124"/>
    </source>
</evidence>
<dbReference type="Gene3D" id="3.30.310.20">
    <property type="entry name" value="DNA-3-methyladenine glycosylase AlkA, N-terminal domain"/>
    <property type="match status" value="1"/>
</dbReference>
<dbReference type="PANTHER" id="PTHR43003:SF13">
    <property type="entry name" value="DNA-3-METHYLADENINE GLYCOSYLASE 2"/>
    <property type="match status" value="1"/>
</dbReference>
<dbReference type="InterPro" id="IPR018062">
    <property type="entry name" value="HTH_AraC-typ_CS"/>
</dbReference>
<evidence type="ECO:0000256" key="1">
    <source>
        <dbReference type="ARBA" id="ARBA00001947"/>
    </source>
</evidence>
<dbReference type="EMBL" id="AYSL01000256">
    <property type="protein sequence ID" value="KTF07923.1"/>
    <property type="molecule type" value="Genomic_DNA"/>
</dbReference>
<evidence type="ECO:0000256" key="8">
    <source>
        <dbReference type="ARBA" id="ARBA00023125"/>
    </source>
</evidence>
<dbReference type="GO" id="GO:0043565">
    <property type="term" value="F:sequence-specific DNA binding"/>
    <property type="evidence" value="ECO:0007669"/>
    <property type="project" value="InterPro"/>
</dbReference>
<keyword evidence="9" id="KW-0010">Activator</keyword>
<keyword evidence="7" id="KW-0805">Transcription regulation</keyword>
<dbReference type="Pfam" id="PF06029">
    <property type="entry name" value="AlkA_N"/>
    <property type="match status" value="1"/>
</dbReference>
<dbReference type="GO" id="GO:0006285">
    <property type="term" value="P:base-excision repair, AP site formation"/>
    <property type="evidence" value="ECO:0007669"/>
    <property type="project" value="TreeGrafter"/>
</dbReference>
<feature type="domain" description="HTH araC/xylS-type" evidence="12">
    <location>
        <begin position="115"/>
        <end position="198"/>
    </location>
</feature>
<accession>A0A1B6NWZ8</accession>
<keyword evidence="10" id="KW-0804">Transcription</keyword>
<dbReference type="PROSITE" id="PS01124">
    <property type="entry name" value="HTH_ARAC_FAMILY_2"/>
    <property type="match status" value="1"/>
</dbReference>
<dbReference type="SUPFAM" id="SSF55945">
    <property type="entry name" value="TATA-box binding protein-like"/>
    <property type="match status" value="1"/>
</dbReference>
<keyword evidence="6" id="KW-0862">Zinc</keyword>
<dbReference type="GO" id="GO:0008168">
    <property type="term" value="F:methyltransferase activity"/>
    <property type="evidence" value="ECO:0007669"/>
    <property type="project" value="UniProtKB-KW"/>
</dbReference>
<dbReference type="GO" id="GO:0005737">
    <property type="term" value="C:cytoplasm"/>
    <property type="evidence" value="ECO:0007669"/>
    <property type="project" value="TreeGrafter"/>
</dbReference>
<dbReference type="InterPro" id="IPR010316">
    <property type="entry name" value="AlkA_N"/>
</dbReference>
<gene>
    <name evidence="13" type="ORF">MGSAQ_000575</name>
</gene>
<dbReference type="SUPFAM" id="SSF57884">
    <property type="entry name" value="Ada DNA repair protein, N-terminal domain (N-Ada 10)"/>
    <property type="match status" value="1"/>
</dbReference>
<dbReference type="InterPro" id="IPR004026">
    <property type="entry name" value="Ada_DNA_repair_Zn-bd"/>
</dbReference>
<dbReference type="SUPFAM" id="SSF48150">
    <property type="entry name" value="DNA-glycosylase"/>
    <property type="match status" value="1"/>
</dbReference>
<reference evidence="13" key="1">
    <citation type="submission" date="2013-11" db="EMBL/GenBank/DDBJ databases">
        <title>Microbial diversity, functional groups and degradation webs in Northern and Southern Mediterranean and Red Sea marine crude oil polluted sites.</title>
        <authorList>
            <person name="Daffonchio D."/>
            <person name="Mapelli F."/>
            <person name="Ferrer M."/>
            <person name="Richter M."/>
            <person name="Cherif A."/>
            <person name="Malkawi H.I."/>
            <person name="Yakimov M.M."/>
            <person name="Abdel-Fattah Y.R."/>
            <person name="Blaghen M."/>
            <person name="Golyshin P.N."/>
            <person name="Kalogerakis N."/>
            <person name="Boon N."/>
            <person name="Magagnini M."/>
            <person name="Fava F."/>
        </authorList>
    </citation>
    <scope>NUCLEOTIDE SEQUENCE</scope>
</reference>
<dbReference type="SUPFAM" id="SSF46689">
    <property type="entry name" value="Homeodomain-like"/>
    <property type="match status" value="1"/>
</dbReference>
<dbReference type="PROSITE" id="PS00041">
    <property type="entry name" value="HTH_ARAC_FAMILY_1"/>
    <property type="match status" value="1"/>
</dbReference>
<evidence type="ECO:0000256" key="4">
    <source>
        <dbReference type="ARBA" id="ARBA00022723"/>
    </source>
</evidence>
<comment type="caution">
    <text evidence="13">The sequence shown here is derived from an EMBL/GenBank/DDBJ whole genome shotgun (WGS) entry which is preliminary data.</text>
</comment>
<dbReference type="GO" id="GO:0032259">
    <property type="term" value="P:methylation"/>
    <property type="evidence" value="ECO:0007669"/>
    <property type="project" value="UniProtKB-KW"/>
</dbReference>
<evidence type="ECO:0000256" key="7">
    <source>
        <dbReference type="ARBA" id="ARBA00023015"/>
    </source>
</evidence>
<evidence type="ECO:0000256" key="10">
    <source>
        <dbReference type="ARBA" id="ARBA00023163"/>
    </source>
</evidence>
<evidence type="ECO:0000256" key="9">
    <source>
        <dbReference type="ARBA" id="ARBA00023159"/>
    </source>
</evidence>
<dbReference type="FunFam" id="3.40.10.10:FF:000001">
    <property type="entry name" value="DNA-3-methyladenine glycosylase 2"/>
    <property type="match status" value="1"/>
</dbReference>
<dbReference type="GO" id="GO:0006307">
    <property type="term" value="P:DNA alkylation repair"/>
    <property type="evidence" value="ECO:0007669"/>
    <property type="project" value="TreeGrafter"/>
</dbReference>
<evidence type="ECO:0000256" key="2">
    <source>
        <dbReference type="ARBA" id="ARBA00022603"/>
    </source>
</evidence>
<dbReference type="InterPro" id="IPR035451">
    <property type="entry name" value="Ada-like_dom_sf"/>
</dbReference>
<dbReference type="Pfam" id="PF12833">
    <property type="entry name" value="HTH_18"/>
    <property type="match status" value="1"/>
</dbReference>
<keyword evidence="11" id="KW-0234">DNA repair</keyword>
<dbReference type="Gene3D" id="1.10.10.60">
    <property type="entry name" value="Homeodomain-like"/>
    <property type="match status" value="1"/>
</dbReference>
<dbReference type="SMART" id="SM01009">
    <property type="entry name" value="AlkA_N"/>
    <property type="match status" value="1"/>
</dbReference>
<dbReference type="InterPro" id="IPR009057">
    <property type="entry name" value="Homeodomain-like_sf"/>
</dbReference>
<organism evidence="13">
    <name type="scientific">marine sediment metagenome</name>
    <dbReference type="NCBI Taxonomy" id="412755"/>
    <lineage>
        <taxon>unclassified sequences</taxon>
        <taxon>metagenomes</taxon>
        <taxon>ecological metagenomes</taxon>
    </lineage>
</organism>
<evidence type="ECO:0000256" key="3">
    <source>
        <dbReference type="ARBA" id="ARBA00022679"/>
    </source>
</evidence>
<dbReference type="SMART" id="SM00342">
    <property type="entry name" value="HTH_ARAC"/>
    <property type="match status" value="1"/>
</dbReference>
<dbReference type="Pfam" id="PF02805">
    <property type="entry name" value="Ada_Zn_binding"/>
    <property type="match status" value="1"/>
</dbReference>
<dbReference type="PANTHER" id="PTHR43003">
    <property type="entry name" value="DNA-3-METHYLADENINE GLYCOSYLASE"/>
    <property type="match status" value="1"/>
</dbReference>
<dbReference type="InterPro" id="IPR037046">
    <property type="entry name" value="AlkA_N_sf"/>
</dbReference>
<keyword evidence="5" id="KW-0227">DNA damage</keyword>
<keyword evidence="3" id="KW-0808">Transferase</keyword>
<dbReference type="AlphaFoldDB" id="A0A1B6NWZ8"/>
<evidence type="ECO:0000256" key="11">
    <source>
        <dbReference type="ARBA" id="ARBA00023204"/>
    </source>
</evidence>
<dbReference type="Gene3D" id="3.40.10.10">
    <property type="entry name" value="DNA Methylphosphotriester Repair Domain"/>
    <property type="match status" value="1"/>
</dbReference>
<dbReference type="GO" id="GO:0008725">
    <property type="term" value="F:DNA-3-methyladenine glycosylase activity"/>
    <property type="evidence" value="ECO:0007669"/>
    <property type="project" value="TreeGrafter"/>
</dbReference>
<dbReference type="InterPro" id="IPR018060">
    <property type="entry name" value="HTH_AraC"/>
</dbReference>
<sequence>MLDNDVVQDEKASESEGLGQSVFSKARLSRDPRFDGRFFVAVKTTGIFCRPICPARLPKEENVTYFEHATQAMAQGYRPCFRCRPDSAPRSAAWKGVGATVNRALSLLSAIPIESVAEIACRLGISERYLNKLVVNAVGISPKQFQNMQRALFAKQLIQQTSLSMTDVSVTAGYQSLRQLQRAVEQYCGTSPTQLRKKQGAEQKSISLFLAYRPPYNWPYVRDFLAARAIKGMELVTENSYQRYFSSQSSVGVFKAEHDQARNGFNVHIDMPDLRALHNLIENIKLVLDLHADPLLIEQSLMQAGLSQKQLTSGLRLPSAWSVFESGCRAIVGQQVSVKAAIGQVTLLVHQLGERVSNDVSSQDFDTETGECYSFPRPETVADYNLEFLRMPQARKNALRSFAQLFVGDSMPAHEDILAIKGVGPWTLDYLKMRGERNPDIYLGGDLIVRKVAQLYPVEPDKAAPWRSYLTLQLWQLSNQQKES</sequence>
<dbReference type="GO" id="GO:0043916">
    <property type="term" value="F:DNA-7-methylguanine glycosylase activity"/>
    <property type="evidence" value="ECO:0007669"/>
    <property type="project" value="TreeGrafter"/>
</dbReference>
<dbReference type="GO" id="GO:0032131">
    <property type="term" value="F:alkylated DNA binding"/>
    <property type="evidence" value="ECO:0007669"/>
    <property type="project" value="TreeGrafter"/>
</dbReference>
<evidence type="ECO:0000256" key="5">
    <source>
        <dbReference type="ARBA" id="ARBA00022763"/>
    </source>
</evidence>
<keyword evidence="2" id="KW-0489">Methyltransferase</keyword>
<name>A0A1B6NWZ8_9ZZZZ</name>
<dbReference type="Gene3D" id="1.10.340.30">
    <property type="entry name" value="Hypothetical protein, domain 2"/>
    <property type="match status" value="1"/>
</dbReference>
<keyword evidence="8" id="KW-0238">DNA-binding</keyword>
<dbReference type="InterPro" id="IPR051912">
    <property type="entry name" value="Alkylbase_DNA_Glycosylase/TA"/>
</dbReference>
<dbReference type="GO" id="GO:0003700">
    <property type="term" value="F:DNA-binding transcription factor activity"/>
    <property type="evidence" value="ECO:0007669"/>
    <property type="project" value="InterPro"/>
</dbReference>
<dbReference type="InterPro" id="IPR011257">
    <property type="entry name" value="DNA_glycosylase"/>
</dbReference>
<dbReference type="GO" id="GO:0032993">
    <property type="term" value="C:protein-DNA complex"/>
    <property type="evidence" value="ECO:0007669"/>
    <property type="project" value="TreeGrafter"/>
</dbReference>
<evidence type="ECO:0000256" key="6">
    <source>
        <dbReference type="ARBA" id="ARBA00022833"/>
    </source>
</evidence>
<proteinExistence type="predicted"/>
<comment type="cofactor">
    <cofactor evidence="1">
        <name>Zn(2+)</name>
        <dbReference type="ChEBI" id="CHEBI:29105"/>
    </cofactor>
</comment>